<comment type="caution">
    <text evidence="3">The sequence shown here is derived from an EMBL/GenBank/DDBJ whole genome shotgun (WGS) entry which is preliminary data.</text>
</comment>
<dbReference type="Proteomes" id="UP000637720">
    <property type="component" value="Unassembled WGS sequence"/>
</dbReference>
<evidence type="ECO:0008006" key="5">
    <source>
        <dbReference type="Google" id="ProtNLM"/>
    </source>
</evidence>
<dbReference type="Gene3D" id="3.40.50.1000">
    <property type="entry name" value="HAD superfamily/HAD-like"/>
    <property type="match status" value="1"/>
</dbReference>
<dbReference type="PANTHER" id="PTHR43434">
    <property type="entry name" value="PHOSPHOGLYCOLATE PHOSPHATASE"/>
    <property type="match status" value="1"/>
</dbReference>
<dbReference type="GO" id="GO:0005829">
    <property type="term" value="C:cytosol"/>
    <property type="evidence" value="ECO:0007669"/>
    <property type="project" value="TreeGrafter"/>
</dbReference>
<dbReference type="AlphaFoldDB" id="A0A8J3FC99"/>
<dbReference type="EMBL" id="BMOF01000044">
    <property type="protein sequence ID" value="GGK05213.1"/>
    <property type="molecule type" value="Genomic_DNA"/>
</dbReference>
<evidence type="ECO:0000256" key="2">
    <source>
        <dbReference type="ARBA" id="ARBA00022842"/>
    </source>
</evidence>
<dbReference type="Pfam" id="PF13242">
    <property type="entry name" value="Hydrolase_like"/>
    <property type="match status" value="1"/>
</dbReference>
<organism evidence="3 4">
    <name type="scientific">Calditerricola satsumensis</name>
    <dbReference type="NCBI Taxonomy" id="373054"/>
    <lineage>
        <taxon>Bacteria</taxon>
        <taxon>Bacillati</taxon>
        <taxon>Bacillota</taxon>
        <taxon>Bacilli</taxon>
        <taxon>Bacillales</taxon>
        <taxon>Bacillaceae</taxon>
        <taxon>Calditerricola</taxon>
    </lineage>
</organism>
<dbReference type="PANTHER" id="PTHR43434:SF1">
    <property type="entry name" value="PHOSPHOGLYCOLATE PHOSPHATASE"/>
    <property type="match status" value="1"/>
</dbReference>
<dbReference type="GO" id="GO:0006281">
    <property type="term" value="P:DNA repair"/>
    <property type="evidence" value="ECO:0007669"/>
    <property type="project" value="TreeGrafter"/>
</dbReference>
<evidence type="ECO:0000313" key="4">
    <source>
        <dbReference type="Proteomes" id="UP000637720"/>
    </source>
</evidence>
<sequence length="241" mass="26560">MDDRETRPSRWEDGSSPRLFIWDIDGTLTQAPGVGRAVMEQVFRELFGIDNALDGIPMAGSLDSVIVGTAFDRFGLDRRLLPEYWARYCVRLEAALAADPTARTTPNIETVLTELDADPRAYNVLGTGNIERGAWIKLRRFGLDRFFDVGGFGDEPQARWRVIETAIQRAKDHYGVAFAPEQITVIGDTPRDIEAGKRLGVRTVAVATGPYDVDALAACKPTAVLPSFAADWRPALFGSET</sequence>
<dbReference type="InterPro" id="IPR036412">
    <property type="entry name" value="HAD-like_sf"/>
</dbReference>
<keyword evidence="1" id="KW-0378">Hydrolase</keyword>
<keyword evidence="4" id="KW-1185">Reference proteome</keyword>
<proteinExistence type="predicted"/>
<protein>
    <recommendedName>
        <fullName evidence="5">HAD family hydrolase</fullName>
    </recommendedName>
</protein>
<dbReference type="GO" id="GO:0008967">
    <property type="term" value="F:phosphoglycolate phosphatase activity"/>
    <property type="evidence" value="ECO:0007669"/>
    <property type="project" value="TreeGrafter"/>
</dbReference>
<dbReference type="SFLD" id="SFLDS00003">
    <property type="entry name" value="Haloacid_Dehalogenase"/>
    <property type="match status" value="1"/>
</dbReference>
<evidence type="ECO:0000313" key="3">
    <source>
        <dbReference type="EMBL" id="GGK05213.1"/>
    </source>
</evidence>
<dbReference type="SUPFAM" id="SSF56784">
    <property type="entry name" value="HAD-like"/>
    <property type="match status" value="1"/>
</dbReference>
<dbReference type="InterPro" id="IPR023198">
    <property type="entry name" value="PGP-like_dom2"/>
</dbReference>
<reference evidence="3" key="1">
    <citation type="journal article" date="2014" name="Int. J. Syst. Evol. Microbiol.">
        <title>Complete genome sequence of Corynebacterium casei LMG S-19264T (=DSM 44701T), isolated from a smear-ripened cheese.</title>
        <authorList>
            <consortium name="US DOE Joint Genome Institute (JGI-PGF)"/>
            <person name="Walter F."/>
            <person name="Albersmeier A."/>
            <person name="Kalinowski J."/>
            <person name="Ruckert C."/>
        </authorList>
    </citation>
    <scope>NUCLEOTIDE SEQUENCE</scope>
    <source>
        <strain evidence="3">JCM 14719</strain>
    </source>
</reference>
<gene>
    <name evidence="3" type="ORF">GCM10007043_19010</name>
</gene>
<keyword evidence="2" id="KW-0460">Magnesium</keyword>
<dbReference type="Gene3D" id="1.10.150.240">
    <property type="entry name" value="Putative phosphatase, domain 2"/>
    <property type="match status" value="1"/>
</dbReference>
<dbReference type="SFLD" id="SFLDG01129">
    <property type="entry name" value="C1.5:_HAD__Beta-PGM__Phosphata"/>
    <property type="match status" value="1"/>
</dbReference>
<dbReference type="InterPro" id="IPR050155">
    <property type="entry name" value="HAD-like_hydrolase_sf"/>
</dbReference>
<reference evidence="3" key="2">
    <citation type="submission" date="2020-09" db="EMBL/GenBank/DDBJ databases">
        <authorList>
            <person name="Sun Q."/>
            <person name="Ohkuma M."/>
        </authorList>
    </citation>
    <scope>NUCLEOTIDE SEQUENCE</scope>
    <source>
        <strain evidence="3">JCM 14719</strain>
    </source>
</reference>
<name>A0A8J3FC99_9BACI</name>
<dbReference type="InterPro" id="IPR023214">
    <property type="entry name" value="HAD_sf"/>
</dbReference>
<evidence type="ECO:0000256" key="1">
    <source>
        <dbReference type="ARBA" id="ARBA00022801"/>
    </source>
</evidence>
<accession>A0A8J3FC99</accession>
<dbReference type="RefSeq" id="WP_054669382.1">
    <property type="nucleotide sequence ID" value="NZ_BMOF01000044.1"/>
</dbReference>